<name>A0AAE9ZR53_9CAUD</name>
<evidence type="ECO:0000256" key="1">
    <source>
        <dbReference type="SAM" id="MobiDB-lite"/>
    </source>
</evidence>
<dbReference type="EMBL" id="OQ190478">
    <property type="protein sequence ID" value="WDS51645.1"/>
    <property type="molecule type" value="Genomic_DNA"/>
</dbReference>
<keyword evidence="3" id="KW-1185">Reference proteome</keyword>
<accession>A0AAE9ZR53</accession>
<dbReference type="Proteomes" id="UP001215092">
    <property type="component" value="Segment"/>
</dbReference>
<protein>
    <submittedName>
        <fullName evidence="2">Head-to-tail stopper</fullName>
    </submittedName>
</protein>
<gene>
    <name evidence="2" type="primary">8</name>
    <name evidence="2" type="ORF">SEA_BARNSTORMER_8</name>
</gene>
<evidence type="ECO:0000313" key="3">
    <source>
        <dbReference type="Proteomes" id="UP001215092"/>
    </source>
</evidence>
<organism evidence="2 3">
    <name type="scientific">Microbacterium phage Barnstormer</name>
    <dbReference type="NCBI Taxonomy" id="3028491"/>
    <lineage>
        <taxon>Viruses</taxon>
        <taxon>Duplodnaviria</taxon>
        <taxon>Heunggongvirae</taxon>
        <taxon>Uroviricota</taxon>
        <taxon>Caudoviricetes</taxon>
        <taxon>Casidaviridae</taxon>
        <taxon>Barnstormervirus</taxon>
        <taxon>Barnstormervirus barnstormer</taxon>
    </lineage>
</organism>
<feature type="region of interest" description="Disordered" evidence="1">
    <location>
        <begin position="1"/>
        <end position="31"/>
    </location>
</feature>
<proteinExistence type="predicted"/>
<sequence>MLTNVSGKTEPLFTRDGRPGTDSYGEPTDRLEWDTDRVPLRRARLERGPSIVRELEGMTLAEDEAVLIVLRRWEPNPASVRVETDRDVWTLTSTPIVRVSLASGTHSVAKLKRLKVTS</sequence>
<reference evidence="2 3" key="1">
    <citation type="submission" date="2023-01" db="EMBL/GenBank/DDBJ databases">
        <authorList>
            <person name="Edelman T.J."/>
            <person name="Baldwin A.R."/>
            <person name="Chauncey H.A."/>
            <person name="Connelly K.A."/>
            <person name="Daniel I."/>
            <person name="Fitzgerald E.B."/>
            <person name="McKinney B.E."/>
            <person name="Murray D.M."/>
            <person name="Parshall S."/>
            <person name="Stokes L.T."/>
            <person name="Tanaka K.N."/>
            <person name="Vinson E.C."/>
            <person name="Klevikis C."/>
            <person name="Temple L."/>
            <person name="Rinehart C.A."/>
            <person name="Garlena R.A."/>
            <person name="Russell D.A."/>
            <person name="Jacobs-Sera D."/>
            <person name="Hatfull G.F."/>
        </authorList>
    </citation>
    <scope>NUCLEOTIDE SEQUENCE [LARGE SCALE GENOMIC DNA]</scope>
</reference>
<evidence type="ECO:0000313" key="2">
    <source>
        <dbReference type="EMBL" id="WDS51645.1"/>
    </source>
</evidence>